<reference evidence="1 2" key="1">
    <citation type="submission" date="2018-11" db="EMBL/GenBank/DDBJ databases">
        <title>Whole genome sequencing of an environmental sample.</title>
        <authorList>
            <person name="Sarangi A.N."/>
            <person name="Singh D."/>
            <person name="Tripathy S."/>
        </authorList>
    </citation>
    <scope>NUCLEOTIDE SEQUENCE [LARGE SCALE GENOMIC DNA]</scope>
    <source>
        <strain evidence="1 2">Lakshadweep</strain>
    </source>
</reference>
<dbReference type="OrthoDB" id="5637493at2"/>
<dbReference type="AlphaFoldDB" id="A0A4Q7EFC2"/>
<sequence length="295" mass="31350">MARKIANGVQLTQQCWQALKHNPQLMIFPLISGITLVIVGIIFLIPTVGGALLLGDGQVATNGDESSVQWVFGIVMLFLYYFVCYTVIIFSNTALVGVALKLLKGESADVGDGLEIAISRWGQIIGFALISATIGTVAHMLRDAGRDSENIVVAIITSLIGGLIQGVWSVVVFFAIPVYVVENVGPVQAISRSWDIFKQTWGEGFTGRAVIGGVGFLVQFVLLAVFVGLLVVAISTGFIPLIVLTVLFGVVAFGALALITGAINGVFQASLYHYAQTGDAGRFIDNDLARNAFPT</sequence>
<keyword evidence="2" id="KW-1185">Reference proteome</keyword>
<gene>
    <name evidence="1" type="ORF">DYY88_03070</name>
</gene>
<dbReference type="Proteomes" id="UP000292459">
    <property type="component" value="Unassembled WGS sequence"/>
</dbReference>
<name>A0A4Q7EFC2_9CYAN</name>
<dbReference type="RefSeq" id="WP_130199309.1">
    <property type="nucleotide sequence ID" value="NZ_QVFV01000001.1"/>
</dbReference>
<dbReference type="InterPro" id="IPR046157">
    <property type="entry name" value="DUF6159"/>
</dbReference>
<accession>A0A4Q7EFC2</accession>
<dbReference type="Pfam" id="PF19656">
    <property type="entry name" value="DUF6159"/>
    <property type="match status" value="1"/>
</dbReference>
<evidence type="ECO:0000313" key="1">
    <source>
        <dbReference type="EMBL" id="RZM82251.1"/>
    </source>
</evidence>
<proteinExistence type="predicted"/>
<comment type="caution">
    <text evidence="1">The sequence shown here is derived from an EMBL/GenBank/DDBJ whole genome shotgun (WGS) entry which is preliminary data.</text>
</comment>
<protein>
    <recommendedName>
        <fullName evidence="3">Glycerophosphoryl diester phosphodiesterase membrane domain-containing protein</fullName>
    </recommendedName>
</protein>
<organism evidence="1 2">
    <name type="scientific">Leptolyngbya iicbica LK</name>
    <dbReference type="NCBI Taxonomy" id="2294035"/>
    <lineage>
        <taxon>Bacteria</taxon>
        <taxon>Bacillati</taxon>
        <taxon>Cyanobacteriota</taxon>
        <taxon>Cyanophyceae</taxon>
        <taxon>Leptolyngbyales</taxon>
        <taxon>Leptolyngbyaceae</taxon>
        <taxon>Leptolyngbya group</taxon>
        <taxon>Leptolyngbya</taxon>
        <taxon>Leptolyngbya iicbica</taxon>
    </lineage>
</organism>
<evidence type="ECO:0000313" key="2">
    <source>
        <dbReference type="Proteomes" id="UP000292459"/>
    </source>
</evidence>
<evidence type="ECO:0008006" key="3">
    <source>
        <dbReference type="Google" id="ProtNLM"/>
    </source>
</evidence>
<dbReference type="EMBL" id="QVFV01000001">
    <property type="protein sequence ID" value="RZM82251.1"/>
    <property type="molecule type" value="Genomic_DNA"/>
</dbReference>